<dbReference type="PRINTS" id="PR00032">
    <property type="entry name" value="HTHARAC"/>
</dbReference>
<dbReference type="SUPFAM" id="SSF51215">
    <property type="entry name" value="Regulatory protein AraC"/>
    <property type="match status" value="1"/>
</dbReference>
<dbReference type="InterPro" id="IPR037923">
    <property type="entry name" value="HTH-like"/>
</dbReference>
<dbReference type="InterPro" id="IPR009057">
    <property type="entry name" value="Homeodomain-like_sf"/>
</dbReference>
<dbReference type="InterPro" id="IPR020449">
    <property type="entry name" value="Tscrpt_reg_AraC-type_HTH"/>
</dbReference>
<reference evidence="5" key="2">
    <citation type="submission" date="2020-09" db="EMBL/GenBank/DDBJ databases">
        <authorList>
            <person name="Sun Q."/>
            <person name="Zhou Y."/>
        </authorList>
    </citation>
    <scope>NUCLEOTIDE SEQUENCE</scope>
    <source>
        <strain evidence="5">CGMCC 1.12987</strain>
    </source>
</reference>
<evidence type="ECO:0000313" key="6">
    <source>
        <dbReference type="Proteomes" id="UP000644756"/>
    </source>
</evidence>
<keyword evidence="1" id="KW-0805">Transcription regulation</keyword>
<evidence type="ECO:0000313" key="5">
    <source>
        <dbReference type="EMBL" id="GGG15769.1"/>
    </source>
</evidence>
<keyword evidence="3" id="KW-0804">Transcription</keyword>
<dbReference type="CDD" id="cd06986">
    <property type="entry name" value="cupin_MmsR-like_N"/>
    <property type="match status" value="1"/>
</dbReference>
<dbReference type="RefSeq" id="WP_188532441.1">
    <property type="nucleotide sequence ID" value="NZ_BMGR01000012.1"/>
</dbReference>
<dbReference type="SMART" id="SM00342">
    <property type="entry name" value="HTH_ARAC"/>
    <property type="match status" value="1"/>
</dbReference>
<dbReference type="InterPro" id="IPR018060">
    <property type="entry name" value="HTH_AraC"/>
</dbReference>
<evidence type="ECO:0000256" key="3">
    <source>
        <dbReference type="ARBA" id="ARBA00023163"/>
    </source>
</evidence>
<gene>
    <name evidence="5" type="ORF">GCM10010916_35890</name>
</gene>
<dbReference type="PROSITE" id="PS01124">
    <property type="entry name" value="HTH_ARAC_FAMILY_2"/>
    <property type="match status" value="1"/>
</dbReference>
<proteinExistence type="predicted"/>
<dbReference type="InterPro" id="IPR003313">
    <property type="entry name" value="AraC-bd"/>
</dbReference>
<dbReference type="Gene3D" id="2.60.120.280">
    <property type="entry name" value="Regulatory protein AraC"/>
    <property type="match status" value="1"/>
</dbReference>
<dbReference type="PANTHER" id="PTHR43280:SF30">
    <property type="entry name" value="MMSAB OPERON REGULATORY PROTEIN"/>
    <property type="match status" value="1"/>
</dbReference>
<dbReference type="EMBL" id="BMGR01000012">
    <property type="protein sequence ID" value="GGG15769.1"/>
    <property type="molecule type" value="Genomic_DNA"/>
</dbReference>
<keyword evidence="2" id="KW-0238">DNA-binding</keyword>
<name>A0A917LDW9_9BACL</name>
<dbReference type="Proteomes" id="UP000644756">
    <property type="component" value="Unassembled WGS sequence"/>
</dbReference>
<comment type="caution">
    <text evidence="5">The sequence shown here is derived from an EMBL/GenBank/DDBJ whole genome shotgun (WGS) entry which is preliminary data.</text>
</comment>
<evidence type="ECO:0000256" key="2">
    <source>
        <dbReference type="ARBA" id="ARBA00023125"/>
    </source>
</evidence>
<dbReference type="PROSITE" id="PS00041">
    <property type="entry name" value="HTH_ARAC_FAMILY_1"/>
    <property type="match status" value="1"/>
</dbReference>
<dbReference type="AlphaFoldDB" id="A0A917LDW9"/>
<dbReference type="Gene3D" id="1.10.10.60">
    <property type="entry name" value="Homeodomain-like"/>
    <property type="match status" value="2"/>
</dbReference>
<reference evidence="5" key="1">
    <citation type="journal article" date="2014" name="Int. J. Syst. Evol. Microbiol.">
        <title>Complete genome sequence of Corynebacterium casei LMG S-19264T (=DSM 44701T), isolated from a smear-ripened cheese.</title>
        <authorList>
            <consortium name="US DOE Joint Genome Institute (JGI-PGF)"/>
            <person name="Walter F."/>
            <person name="Albersmeier A."/>
            <person name="Kalinowski J."/>
            <person name="Ruckert C."/>
        </authorList>
    </citation>
    <scope>NUCLEOTIDE SEQUENCE</scope>
    <source>
        <strain evidence="5">CGMCC 1.12987</strain>
    </source>
</reference>
<dbReference type="SUPFAM" id="SSF46689">
    <property type="entry name" value="Homeodomain-like"/>
    <property type="match status" value="2"/>
</dbReference>
<feature type="domain" description="HTH araC/xylS-type" evidence="4">
    <location>
        <begin position="183"/>
        <end position="280"/>
    </location>
</feature>
<dbReference type="GO" id="GO:0003700">
    <property type="term" value="F:DNA-binding transcription factor activity"/>
    <property type="evidence" value="ECO:0007669"/>
    <property type="project" value="InterPro"/>
</dbReference>
<accession>A0A917LDW9</accession>
<dbReference type="Pfam" id="PF12833">
    <property type="entry name" value="HTH_18"/>
    <property type="match status" value="1"/>
</dbReference>
<protein>
    <submittedName>
        <fullName evidence="5">AraC family transcriptional regulator</fullName>
    </submittedName>
</protein>
<dbReference type="Pfam" id="PF02311">
    <property type="entry name" value="AraC_binding"/>
    <property type="match status" value="1"/>
</dbReference>
<evidence type="ECO:0000259" key="4">
    <source>
        <dbReference type="PROSITE" id="PS01124"/>
    </source>
</evidence>
<dbReference type="GO" id="GO:0043565">
    <property type="term" value="F:sequence-specific DNA binding"/>
    <property type="evidence" value="ECO:0007669"/>
    <property type="project" value="InterPro"/>
</dbReference>
<dbReference type="InterPro" id="IPR018062">
    <property type="entry name" value="HTH_AraC-typ_CS"/>
</dbReference>
<organism evidence="5 6">
    <name type="scientific">Paenibacillus abyssi</name>
    <dbReference type="NCBI Taxonomy" id="1340531"/>
    <lineage>
        <taxon>Bacteria</taxon>
        <taxon>Bacillati</taxon>
        <taxon>Bacillota</taxon>
        <taxon>Bacilli</taxon>
        <taxon>Bacillales</taxon>
        <taxon>Paenibacillaceae</taxon>
        <taxon>Paenibacillus</taxon>
    </lineage>
</organism>
<keyword evidence="6" id="KW-1185">Reference proteome</keyword>
<dbReference type="PANTHER" id="PTHR43280">
    <property type="entry name" value="ARAC-FAMILY TRANSCRIPTIONAL REGULATOR"/>
    <property type="match status" value="1"/>
</dbReference>
<evidence type="ECO:0000256" key="1">
    <source>
        <dbReference type="ARBA" id="ARBA00023015"/>
    </source>
</evidence>
<sequence length="284" mass="32147">MSEHFSFSIGLNASPRRGELTPLFSGNGQPVHKHKIGPAVHDYYLVHTVSSGQGRFECAGKQYDCRKGDTFFILPGELFSYEADGLQPWTYHWVAFKGHAAGPLLTSLGISPEQPILHLKDIRKILVLYHHIRQAFQHADNPSMADLEASGWLRLLLTAFGSDQPANLPVSEAKPTDIERQIDQAILWLSLQYEQSISIERIAKALGYHRTHLSKMFKQTTGLSPMQFLYKIRMERAEVLLAGQLTISQIASSVGYPDALYFSKQFRKWKGLSPSEYREQLHHT</sequence>